<evidence type="ECO:0000313" key="4">
    <source>
        <dbReference type="Proteomes" id="UP000480303"/>
    </source>
</evidence>
<keyword evidence="1" id="KW-0378">Hydrolase</keyword>
<name>A0A6A0BF69_9LACT</name>
<keyword evidence="2" id="KW-0464">Manganese</keyword>
<accession>A0A6A0BF69</accession>
<protein>
    <submittedName>
        <fullName evidence="3">Uncharacterized protein</fullName>
    </submittedName>
</protein>
<reference evidence="3 4" key="1">
    <citation type="submission" date="2020-02" db="EMBL/GenBank/DDBJ databases">
        <title>Draft genome sequence of Lactococcus sp. Hs30E4-3.</title>
        <authorList>
            <person name="Noda S."/>
            <person name="Yuki M."/>
            <person name="Ohkuma M."/>
        </authorList>
    </citation>
    <scope>NUCLEOTIDE SEQUENCE [LARGE SCALE GENOMIC DNA]</scope>
    <source>
        <strain evidence="3 4">Hs30E4-3</strain>
    </source>
</reference>
<dbReference type="AlphaFoldDB" id="A0A6A0BF69"/>
<evidence type="ECO:0000256" key="1">
    <source>
        <dbReference type="ARBA" id="ARBA00022801"/>
    </source>
</evidence>
<dbReference type="Pfam" id="PF06874">
    <property type="entry name" value="FBPase_2"/>
    <property type="match status" value="1"/>
</dbReference>
<keyword evidence="4" id="KW-1185">Reference proteome</keyword>
<dbReference type="GO" id="GO:0006094">
    <property type="term" value="P:gluconeogenesis"/>
    <property type="evidence" value="ECO:0007669"/>
    <property type="project" value="InterPro"/>
</dbReference>
<organism evidence="3 4">
    <name type="scientific">Pseudolactococcus hodotermopsidis</name>
    <dbReference type="NCBI Taxonomy" id="2709157"/>
    <lineage>
        <taxon>Bacteria</taxon>
        <taxon>Bacillati</taxon>
        <taxon>Bacillota</taxon>
        <taxon>Bacilli</taxon>
        <taxon>Lactobacillales</taxon>
        <taxon>Streptococcaceae</taxon>
        <taxon>Pseudolactococcus</taxon>
    </lineage>
</organism>
<evidence type="ECO:0000256" key="2">
    <source>
        <dbReference type="ARBA" id="ARBA00023211"/>
    </source>
</evidence>
<dbReference type="Proteomes" id="UP000480303">
    <property type="component" value="Unassembled WGS sequence"/>
</dbReference>
<sequence length="58" mass="6666">MPHAPFTSSKELLAKGKGKESLKYFLEEKPKRRLIKDTTIGDRLRASIADLTELLEYM</sequence>
<evidence type="ECO:0000313" key="3">
    <source>
        <dbReference type="EMBL" id="GFH43094.1"/>
    </source>
</evidence>
<dbReference type="InterPro" id="IPR009164">
    <property type="entry name" value="FBPtase_class3"/>
</dbReference>
<gene>
    <name evidence="3" type="ORF">Hs30E_16450</name>
</gene>
<dbReference type="GO" id="GO:0042132">
    <property type="term" value="F:fructose 1,6-bisphosphate 1-phosphatase activity"/>
    <property type="evidence" value="ECO:0007669"/>
    <property type="project" value="InterPro"/>
</dbReference>
<proteinExistence type="predicted"/>
<comment type="caution">
    <text evidence="3">The sequence shown here is derived from an EMBL/GenBank/DDBJ whole genome shotgun (WGS) entry which is preliminary data.</text>
</comment>
<dbReference type="EMBL" id="BLLI01000056">
    <property type="protein sequence ID" value="GFH43094.1"/>
    <property type="molecule type" value="Genomic_DNA"/>
</dbReference>